<reference evidence="8" key="1">
    <citation type="submission" date="2017-09" db="EMBL/GenBank/DDBJ databases">
        <title>Bacterial strain isolated from the female urinary microbiota.</title>
        <authorList>
            <person name="Thomas-White K."/>
            <person name="Kumar N."/>
            <person name="Forster S."/>
            <person name="Putonti C."/>
            <person name="Lawley T."/>
            <person name="Wolfe A.J."/>
        </authorList>
    </citation>
    <scope>NUCLEOTIDE SEQUENCE [LARGE SCALE GENOMIC DNA]</scope>
    <source>
        <strain evidence="8">UMB0959</strain>
    </source>
</reference>
<dbReference type="GO" id="GO:0051287">
    <property type="term" value="F:NAD binding"/>
    <property type="evidence" value="ECO:0007669"/>
    <property type="project" value="InterPro"/>
</dbReference>
<dbReference type="Gene3D" id="3.40.50.720">
    <property type="entry name" value="NAD(P)-binding Rossmann-like Domain"/>
    <property type="match status" value="2"/>
</dbReference>
<feature type="domain" description="D-isomer specific 2-hydroxyacid dehydrogenase NAD-binding" evidence="6">
    <location>
        <begin position="114"/>
        <end position="289"/>
    </location>
</feature>
<protein>
    <submittedName>
        <fullName evidence="7">2-hydroxyacid dehydrogenase</fullName>
    </submittedName>
</protein>
<evidence type="ECO:0000313" key="8">
    <source>
        <dbReference type="Proteomes" id="UP000243626"/>
    </source>
</evidence>
<dbReference type="EMBL" id="CP136964">
    <property type="protein sequence ID" value="WOS96340.1"/>
    <property type="molecule type" value="Genomic_DNA"/>
</dbReference>
<sequence>MLVKLLEPLNIPDEMVEKLAAPIKEKGHEFVYYNEKTTDKDELIERSKDADVIMIANNPYPKEAIEQNENLKYINVAFTGVDHVELDDANTKEKVLLSNAAGYANTAVAELAVGLTLDVFRKITEGDSDTRKAENFPGAFQGREIKGKTVGFIGTGKIGLETAKLFKAFGANLIAYNGSSEKPEALELGMEYMDLDDMLKQSDIITLHVPATKDTHHLLGKEEFEKMKESAVLINCARGPVVDNDALADALNNDVIAGAGIDVYDMEPPIPGDYKLLNAKNTVLTPHVGFLTDEAMELRAKIAFENTIKFLEGNPQNLMN</sequence>
<accession>A0AAF0YL93</accession>
<dbReference type="InterPro" id="IPR006140">
    <property type="entry name" value="D-isomer_DH_NAD-bd"/>
</dbReference>
<dbReference type="Pfam" id="PF02826">
    <property type="entry name" value="2-Hacid_dh_C"/>
    <property type="match status" value="1"/>
</dbReference>
<gene>
    <name evidence="7" type="ORF">CJ229_000935</name>
</gene>
<dbReference type="GO" id="GO:0016616">
    <property type="term" value="F:oxidoreductase activity, acting on the CH-OH group of donors, NAD or NADP as acceptor"/>
    <property type="evidence" value="ECO:0007669"/>
    <property type="project" value="InterPro"/>
</dbReference>
<keyword evidence="2 4" id="KW-0560">Oxidoreductase</keyword>
<name>A0AAF0YL93_9STAP</name>
<dbReference type="PROSITE" id="PS00671">
    <property type="entry name" value="D_2_HYDROXYACID_DH_3"/>
    <property type="match status" value="1"/>
</dbReference>
<dbReference type="KEGG" id="nmy:CJ229_000935"/>
<comment type="similarity">
    <text evidence="1 4">Belongs to the D-isomer specific 2-hydroxyacid dehydrogenase family.</text>
</comment>
<dbReference type="SUPFAM" id="SSF52283">
    <property type="entry name" value="Formate/glycerate dehydrogenase catalytic domain-like"/>
    <property type="match status" value="1"/>
</dbReference>
<dbReference type="InterPro" id="IPR029753">
    <property type="entry name" value="D-isomer_DH_CS"/>
</dbReference>
<evidence type="ECO:0000256" key="1">
    <source>
        <dbReference type="ARBA" id="ARBA00005854"/>
    </source>
</evidence>
<evidence type="ECO:0000256" key="2">
    <source>
        <dbReference type="ARBA" id="ARBA00023002"/>
    </source>
</evidence>
<dbReference type="CDD" id="cd12161">
    <property type="entry name" value="GDH_like_1"/>
    <property type="match status" value="1"/>
</dbReference>
<evidence type="ECO:0000259" key="6">
    <source>
        <dbReference type="Pfam" id="PF02826"/>
    </source>
</evidence>
<dbReference type="PANTHER" id="PTHR43761:SF1">
    <property type="entry name" value="D-ISOMER SPECIFIC 2-HYDROXYACID DEHYDROGENASE CATALYTIC DOMAIN-CONTAINING PROTEIN-RELATED"/>
    <property type="match status" value="1"/>
</dbReference>
<dbReference type="PANTHER" id="PTHR43761">
    <property type="entry name" value="D-ISOMER SPECIFIC 2-HYDROXYACID DEHYDROGENASE FAMILY PROTEIN (AFU_ORTHOLOGUE AFUA_1G13630)"/>
    <property type="match status" value="1"/>
</dbReference>
<evidence type="ECO:0000313" key="7">
    <source>
        <dbReference type="EMBL" id="WOS96340.1"/>
    </source>
</evidence>
<dbReference type="RefSeq" id="WP_070457797.1">
    <property type="nucleotide sequence ID" value="NZ_CP136964.1"/>
</dbReference>
<dbReference type="PROSITE" id="PS00670">
    <property type="entry name" value="D_2_HYDROXYACID_DH_2"/>
    <property type="match status" value="1"/>
</dbReference>
<evidence type="ECO:0000256" key="3">
    <source>
        <dbReference type="ARBA" id="ARBA00023027"/>
    </source>
</evidence>
<organism evidence="7 8">
    <name type="scientific">Nosocomiicoccus massiliensis</name>
    <dbReference type="NCBI Taxonomy" id="1232430"/>
    <lineage>
        <taxon>Bacteria</taxon>
        <taxon>Bacillati</taxon>
        <taxon>Bacillota</taxon>
        <taxon>Bacilli</taxon>
        <taxon>Bacillales</taxon>
        <taxon>Staphylococcaceae</taxon>
        <taxon>Nosocomiicoccus</taxon>
    </lineage>
</organism>
<dbReference type="Proteomes" id="UP000243626">
    <property type="component" value="Chromosome"/>
</dbReference>
<feature type="domain" description="D-isomer specific 2-hydroxyacid dehydrogenase catalytic" evidence="5">
    <location>
        <begin position="19"/>
        <end position="319"/>
    </location>
</feature>
<dbReference type="FunFam" id="3.40.50.720:FF:000203">
    <property type="entry name" value="D-3-phosphoglycerate dehydrogenase (SerA)"/>
    <property type="match status" value="1"/>
</dbReference>
<evidence type="ECO:0000256" key="4">
    <source>
        <dbReference type="RuleBase" id="RU003719"/>
    </source>
</evidence>
<dbReference type="InterPro" id="IPR036291">
    <property type="entry name" value="NAD(P)-bd_dom_sf"/>
</dbReference>
<keyword evidence="8" id="KW-1185">Reference proteome</keyword>
<dbReference type="AlphaFoldDB" id="A0AAF0YL93"/>
<proteinExistence type="inferred from homology"/>
<dbReference type="InterPro" id="IPR006139">
    <property type="entry name" value="D-isomer_2_OHA_DH_cat_dom"/>
</dbReference>
<dbReference type="Pfam" id="PF00389">
    <property type="entry name" value="2-Hacid_dh"/>
    <property type="match status" value="1"/>
</dbReference>
<dbReference type="SUPFAM" id="SSF51735">
    <property type="entry name" value="NAD(P)-binding Rossmann-fold domains"/>
    <property type="match status" value="1"/>
</dbReference>
<dbReference type="InterPro" id="IPR050418">
    <property type="entry name" value="D-iso_2-hydroxyacid_DH_PdxB"/>
</dbReference>
<keyword evidence="3" id="KW-0520">NAD</keyword>
<evidence type="ECO:0000259" key="5">
    <source>
        <dbReference type="Pfam" id="PF00389"/>
    </source>
</evidence>